<dbReference type="AlphaFoldDB" id="A0AAX2IMU2"/>
<gene>
    <name evidence="3" type="ORF">NCTC11212_02813</name>
    <name evidence="2" type="ORF">SAMN05421800_12248</name>
</gene>
<proteinExistence type="predicted"/>
<dbReference type="GO" id="GO:0003677">
    <property type="term" value="F:DNA binding"/>
    <property type="evidence" value="ECO:0007669"/>
    <property type="project" value="InterPro"/>
</dbReference>
<organism evidence="3 5">
    <name type="scientific">Chryseobacterium balustinum</name>
    <dbReference type="NCBI Taxonomy" id="246"/>
    <lineage>
        <taxon>Bacteria</taxon>
        <taxon>Pseudomonadati</taxon>
        <taxon>Bacteroidota</taxon>
        <taxon>Flavobacteriia</taxon>
        <taxon>Flavobacteriales</taxon>
        <taxon>Weeksellaceae</taxon>
        <taxon>Chryseobacterium group</taxon>
        <taxon>Chryseobacterium</taxon>
    </lineage>
</organism>
<reference evidence="3 5" key="2">
    <citation type="submission" date="2018-06" db="EMBL/GenBank/DDBJ databases">
        <authorList>
            <consortium name="Pathogen Informatics"/>
            <person name="Doyle S."/>
        </authorList>
    </citation>
    <scope>NUCLEOTIDE SEQUENCE [LARGE SCALE GENOMIC DNA]</scope>
    <source>
        <strain evidence="3 5">NCTC11212</strain>
    </source>
</reference>
<dbReference type="Proteomes" id="UP000251937">
    <property type="component" value="Unassembled WGS sequence"/>
</dbReference>
<dbReference type="RefSeq" id="WP_066674459.1">
    <property type="nucleotide sequence ID" value="NZ_CP033934.1"/>
</dbReference>
<reference evidence="2 4" key="1">
    <citation type="submission" date="2017-02" db="EMBL/GenBank/DDBJ databases">
        <authorList>
            <person name="Varghese N."/>
            <person name="Submissions S."/>
        </authorList>
    </citation>
    <scope>NUCLEOTIDE SEQUENCE [LARGE SCALE GENOMIC DNA]</scope>
    <source>
        <strain evidence="2 4">DSM 16775</strain>
    </source>
</reference>
<feature type="domain" description="Restriction endonuclease type IV Mrr" evidence="1">
    <location>
        <begin position="20"/>
        <end position="77"/>
    </location>
</feature>
<keyword evidence="2" id="KW-0378">Hydrolase</keyword>
<comment type="caution">
    <text evidence="3">The sequence shown here is derived from an EMBL/GenBank/DDBJ whole genome shotgun (WGS) entry which is preliminary data.</text>
</comment>
<sequence length="390" mass="45171">MIVNFADIPPSNKGGKYQDFFEQFACAFLEAKGFEIVQRPDRGPDGKKDLLVKEIQKGFSGTSETMWLVSCKHKAHSNRSVTDTDEPDISDRVKKFDCDGFIGFYSTIASSGLSNKLQSLKNNSKGFKYIIYDNARISSELLTMNQSAAIIANFFPNSYDKYRQLNIKNDFSKTTFDYETNLAVVKTALIILKIDKIEDKFNSKSIKKKIKLLKKLLKFYKHRNEEIAHSVLDFLYSVSQSIRSSESIKVSEEINSLVYTYFPSSRDYDSERLVENGKTGVHLAYNLIYDSFIWIDNFQIAINGLLIWKYIYRFAKEHDIKELIKEVDLYYKFLEDTLNRPERKDLENARKLVNIFKNDLDRPSMDYPDIPSDLYRIILESKDGITAKPD</sequence>
<accession>A0AAX2IMU2</accession>
<dbReference type="Pfam" id="PF04471">
    <property type="entry name" value="Mrr_cat"/>
    <property type="match status" value="1"/>
</dbReference>
<evidence type="ECO:0000313" key="5">
    <source>
        <dbReference type="Proteomes" id="UP000251937"/>
    </source>
</evidence>
<dbReference type="Proteomes" id="UP000190669">
    <property type="component" value="Unassembled WGS sequence"/>
</dbReference>
<dbReference type="GO" id="GO:0009307">
    <property type="term" value="P:DNA restriction-modification system"/>
    <property type="evidence" value="ECO:0007669"/>
    <property type="project" value="InterPro"/>
</dbReference>
<dbReference type="EMBL" id="UAVR01000013">
    <property type="protein sequence ID" value="SQA90909.1"/>
    <property type="molecule type" value="Genomic_DNA"/>
</dbReference>
<dbReference type="InterPro" id="IPR007560">
    <property type="entry name" value="Restrct_endonuc_IV_Mrr"/>
</dbReference>
<evidence type="ECO:0000313" key="4">
    <source>
        <dbReference type="Proteomes" id="UP000190669"/>
    </source>
</evidence>
<name>A0AAX2IMU2_9FLAO</name>
<protein>
    <submittedName>
        <fullName evidence="2">Restriction endonuclease</fullName>
    </submittedName>
</protein>
<keyword evidence="2" id="KW-0255">Endonuclease</keyword>
<evidence type="ECO:0000313" key="3">
    <source>
        <dbReference type="EMBL" id="SQA90909.1"/>
    </source>
</evidence>
<dbReference type="KEGG" id="cbp:EB354_13990"/>
<evidence type="ECO:0000259" key="1">
    <source>
        <dbReference type="Pfam" id="PF04471"/>
    </source>
</evidence>
<keyword evidence="4" id="KW-1185">Reference proteome</keyword>
<dbReference type="EMBL" id="FUZE01000022">
    <property type="protein sequence ID" value="SKC03404.1"/>
    <property type="molecule type" value="Genomic_DNA"/>
</dbReference>
<dbReference type="GO" id="GO:0004519">
    <property type="term" value="F:endonuclease activity"/>
    <property type="evidence" value="ECO:0007669"/>
    <property type="project" value="UniProtKB-KW"/>
</dbReference>
<keyword evidence="2" id="KW-0540">Nuclease</keyword>
<evidence type="ECO:0000313" key="2">
    <source>
        <dbReference type="EMBL" id="SKC03404.1"/>
    </source>
</evidence>